<dbReference type="Proteomes" id="UP001345963">
    <property type="component" value="Unassembled WGS sequence"/>
</dbReference>
<comment type="caution">
    <text evidence="2">The sequence shown here is derived from an EMBL/GenBank/DDBJ whole genome shotgun (WGS) entry which is preliminary data.</text>
</comment>
<name>A0ABU7AT29_9TELE</name>
<sequence length="101" mass="11549">MECNHLDLDQRLYLLEVHSSGSRRKLVCHLAPDLGLCTIQNPDSSSVRDRKRRGRIVRKTKFHPARAPPNKINYRKTDSLLHKQAGCPRDPAWDTHSPGTI</sequence>
<organism evidence="2 3">
    <name type="scientific">Ataeniobius toweri</name>
    <dbReference type="NCBI Taxonomy" id="208326"/>
    <lineage>
        <taxon>Eukaryota</taxon>
        <taxon>Metazoa</taxon>
        <taxon>Chordata</taxon>
        <taxon>Craniata</taxon>
        <taxon>Vertebrata</taxon>
        <taxon>Euteleostomi</taxon>
        <taxon>Actinopterygii</taxon>
        <taxon>Neopterygii</taxon>
        <taxon>Teleostei</taxon>
        <taxon>Neoteleostei</taxon>
        <taxon>Acanthomorphata</taxon>
        <taxon>Ovalentaria</taxon>
        <taxon>Atherinomorphae</taxon>
        <taxon>Cyprinodontiformes</taxon>
        <taxon>Goodeidae</taxon>
        <taxon>Ataeniobius</taxon>
    </lineage>
</organism>
<reference evidence="2 3" key="1">
    <citation type="submission" date="2021-07" db="EMBL/GenBank/DDBJ databases">
        <authorList>
            <person name="Palmer J.M."/>
        </authorList>
    </citation>
    <scope>NUCLEOTIDE SEQUENCE [LARGE SCALE GENOMIC DNA]</scope>
    <source>
        <strain evidence="2 3">AT_MEX2019</strain>
        <tissue evidence="2">Muscle</tissue>
    </source>
</reference>
<protein>
    <submittedName>
        <fullName evidence="2">Uncharacterized protein</fullName>
    </submittedName>
</protein>
<evidence type="ECO:0000313" key="2">
    <source>
        <dbReference type="EMBL" id="MED6240839.1"/>
    </source>
</evidence>
<proteinExistence type="predicted"/>
<accession>A0ABU7AT29</accession>
<gene>
    <name evidence="2" type="ORF">ATANTOWER_029099</name>
</gene>
<keyword evidence="3" id="KW-1185">Reference proteome</keyword>
<evidence type="ECO:0000313" key="3">
    <source>
        <dbReference type="Proteomes" id="UP001345963"/>
    </source>
</evidence>
<feature type="region of interest" description="Disordered" evidence="1">
    <location>
        <begin position="65"/>
        <end position="101"/>
    </location>
</feature>
<dbReference type="EMBL" id="JAHUTI010027111">
    <property type="protein sequence ID" value="MED6240839.1"/>
    <property type="molecule type" value="Genomic_DNA"/>
</dbReference>
<evidence type="ECO:0000256" key="1">
    <source>
        <dbReference type="SAM" id="MobiDB-lite"/>
    </source>
</evidence>